<organism evidence="2 3">
    <name type="scientific">Serendipita vermifera MAFF 305830</name>
    <dbReference type="NCBI Taxonomy" id="933852"/>
    <lineage>
        <taxon>Eukaryota</taxon>
        <taxon>Fungi</taxon>
        <taxon>Dikarya</taxon>
        <taxon>Basidiomycota</taxon>
        <taxon>Agaricomycotina</taxon>
        <taxon>Agaricomycetes</taxon>
        <taxon>Sebacinales</taxon>
        <taxon>Serendipitaceae</taxon>
        <taxon>Serendipita</taxon>
    </lineage>
</organism>
<dbReference type="Proteomes" id="UP000054097">
    <property type="component" value="Unassembled WGS sequence"/>
</dbReference>
<dbReference type="EMBL" id="KN824328">
    <property type="protein sequence ID" value="KIM24097.1"/>
    <property type="molecule type" value="Genomic_DNA"/>
</dbReference>
<gene>
    <name evidence="2" type="ORF">M408DRAFT_331994</name>
</gene>
<dbReference type="OrthoDB" id="3236848at2759"/>
<accession>A0A0C2X440</accession>
<sequence>MSSSTSSREGGGSGDGSRSTARSSPSAIPLQPLSSTSRPRTVYDQYHGDDSENEVEEELREREQDYGFRASRTRPFPSSSSFSLVRRSSPAIMTMRASSFHAFANPDSEMIDGTVQGHSRDSRTSTFAYNGSKYTVARLPTELYGLIASFILSERPIAKIHTFRKSPWRIVAGASVASRAMRAAVMHAWFRVLRIRQVGDFNFIDQKMSWMFPWVREIHWHYRFPITCNETHVLPKFIHAVLISFKTSDNRLGNEHYMTMVNKAMPYLGSIPTLTRLSLTCRSLFDPIFLSSLAECWPALECLRLARPLKDDNDMKAFILYRYDFPGYEDVVSRLVKSLGSLRYLAYIAIDLSFADYRAMRAAHAMNAPAPVLPRHITLPKSLQPPRPSPPASPSAMDPDVDGEGGSGSETDADGDTIMDDATVVGGPLANGMAAMHVSAPPTNTTNGNNTNPSSTAFPYAGGVPPPLGLPPQAPAGPIMFAAPPPLPANPLPSTAPDANHLAAAVYPTAHNPGTTNTLECPFCLRAFRAHSYYIEHEVAMGLGRGLPSLAAVRFRASFPQAGTPDAKENKWLIKRVNDGYGYGYGYGNDSDSDANSVQVWAPKWE</sequence>
<evidence type="ECO:0000313" key="3">
    <source>
        <dbReference type="Proteomes" id="UP000054097"/>
    </source>
</evidence>
<evidence type="ECO:0000313" key="2">
    <source>
        <dbReference type="EMBL" id="KIM24097.1"/>
    </source>
</evidence>
<feature type="compositionally biased region" description="Pro residues" evidence="1">
    <location>
        <begin position="383"/>
        <end position="393"/>
    </location>
</feature>
<protein>
    <recommendedName>
        <fullName evidence="4">F-box domain-containing protein</fullName>
    </recommendedName>
</protein>
<proteinExistence type="predicted"/>
<feature type="region of interest" description="Disordered" evidence="1">
    <location>
        <begin position="378"/>
        <end position="421"/>
    </location>
</feature>
<dbReference type="AlphaFoldDB" id="A0A0C2X440"/>
<dbReference type="HOGENOM" id="CLU_450682_0_0_1"/>
<name>A0A0C2X440_SERVB</name>
<keyword evidence="3" id="KW-1185">Reference proteome</keyword>
<feature type="compositionally biased region" description="Low complexity" evidence="1">
    <location>
        <begin position="68"/>
        <end position="80"/>
    </location>
</feature>
<reference evidence="2 3" key="1">
    <citation type="submission" date="2014-04" db="EMBL/GenBank/DDBJ databases">
        <authorList>
            <consortium name="DOE Joint Genome Institute"/>
            <person name="Kuo A."/>
            <person name="Zuccaro A."/>
            <person name="Kohler A."/>
            <person name="Nagy L.G."/>
            <person name="Floudas D."/>
            <person name="Copeland A."/>
            <person name="Barry K.W."/>
            <person name="Cichocki N."/>
            <person name="Veneault-Fourrey C."/>
            <person name="LaButti K."/>
            <person name="Lindquist E.A."/>
            <person name="Lipzen A."/>
            <person name="Lundell T."/>
            <person name="Morin E."/>
            <person name="Murat C."/>
            <person name="Sun H."/>
            <person name="Tunlid A."/>
            <person name="Henrissat B."/>
            <person name="Grigoriev I.V."/>
            <person name="Hibbett D.S."/>
            <person name="Martin F."/>
            <person name="Nordberg H.P."/>
            <person name="Cantor M.N."/>
            <person name="Hua S.X."/>
        </authorList>
    </citation>
    <scope>NUCLEOTIDE SEQUENCE [LARGE SCALE GENOMIC DNA]</scope>
    <source>
        <strain evidence="2 3">MAFF 305830</strain>
    </source>
</reference>
<reference evidence="3" key="2">
    <citation type="submission" date="2015-01" db="EMBL/GenBank/DDBJ databases">
        <title>Evolutionary Origins and Diversification of the Mycorrhizal Mutualists.</title>
        <authorList>
            <consortium name="DOE Joint Genome Institute"/>
            <consortium name="Mycorrhizal Genomics Consortium"/>
            <person name="Kohler A."/>
            <person name="Kuo A."/>
            <person name="Nagy L.G."/>
            <person name="Floudas D."/>
            <person name="Copeland A."/>
            <person name="Barry K.W."/>
            <person name="Cichocki N."/>
            <person name="Veneault-Fourrey C."/>
            <person name="LaButti K."/>
            <person name="Lindquist E.A."/>
            <person name="Lipzen A."/>
            <person name="Lundell T."/>
            <person name="Morin E."/>
            <person name="Murat C."/>
            <person name="Riley R."/>
            <person name="Ohm R."/>
            <person name="Sun H."/>
            <person name="Tunlid A."/>
            <person name="Henrissat B."/>
            <person name="Grigoriev I.V."/>
            <person name="Hibbett D.S."/>
            <person name="Martin F."/>
        </authorList>
    </citation>
    <scope>NUCLEOTIDE SEQUENCE [LARGE SCALE GENOMIC DNA]</scope>
    <source>
        <strain evidence="3">MAFF 305830</strain>
    </source>
</reference>
<evidence type="ECO:0000256" key="1">
    <source>
        <dbReference type="SAM" id="MobiDB-lite"/>
    </source>
</evidence>
<evidence type="ECO:0008006" key="4">
    <source>
        <dbReference type="Google" id="ProtNLM"/>
    </source>
</evidence>
<feature type="region of interest" description="Disordered" evidence="1">
    <location>
        <begin position="1"/>
        <end position="80"/>
    </location>
</feature>